<keyword evidence="1" id="KW-0812">Transmembrane</keyword>
<dbReference type="RefSeq" id="WP_343921404.1">
    <property type="nucleotide sequence ID" value="NZ_BAAAKK010000006.1"/>
</dbReference>
<dbReference type="NCBIfam" id="TIGR02532">
    <property type="entry name" value="IV_pilin_GFxxxE"/>
    <property type="match status" value="1"/>
</dbReference>
<dbReference type="EMBL" id="BAAAKK010000006">
    <property type="protein sequence ID" value="GAA1426384.1"/>
    <property type="molecule type" value="Genomic_DNA"/>
</dbReference>
<proteinExistence type="predicted"/>
<evidence type="ECO:0008006" key="4">
    <source>
        <dbReference type="Google" id="ProtNLM"/>
    </source>
</evidence>
<gene>
    <name evidence="2" type="ORF">GCM10009640_27400</name>
</gene>
<evidence type="ECO:0000313" key="2">
    <source>
        <dbReference type="EMBL" id="GAA1426384.1"/>
    </source>
</evidence>
<reference evidence="3" key="1">
    <citation type="journal article" date="2019" name="Int. J. Syst. Evol. Microbiol.">
        <title>The Global Catalogue of Microorganisms (GCM) 10K type strain sequencing project: providing services to taxonomists for standard genome sequencing and annotation.</title>
        <authorList>
            <consortium name="The Broad Institute Genomics Platform"/>
            <consortium name="The Broad Institute Genome Sequencing Center for Infectious Disease"/>
            <person name="Wu L."/>
            <person name="Ma J."/>
        </authorList>
    </citation>
    <scope>NUCLEOTIDE SEQUENCE [LARGE SCALE GENOMIC DNA]</scope>
    <source>
        <strain evidence="3">JCM 12398</strain>
    </source>
</reference>
<organism evidence="2 3">
    <name type="scientific">Agrococcus citreus</name>
    <dbReference type="NCBI Taxonomy" id="84643"/>
    <lineage>
        <taxon>Bacteria</taxon>
        <taxon>Bacillati</taxon>
        <taxon>Actinomycetota</taxon>
        <taxon>Actinomycetes</taxon>
        <taxon>Micrococcales</taxon>
        <taxon>Microbacteriaceae</taxon>
        <taxon>Agrococcus</taxon>
    </lineage>
</organism>
<dbReference type="PROSITE" id="PS00409">
    <property type="entry name" value="PROKAR_NTER_METHYL"/>
    <property type="match status" value="1"/>
</dbReference>
<keyword evidence="3" id="KW-1185">Reference proteome</keyword>
<evidence type="ECO:0000313" key="3">
    <source>
        <dbReference type="Proteomes" id="UP001501266"/>
    </source>
</evidence>
<name>A0ABP4JRE3_9MICO</name>
<comment type="caution">
    <text evidence="2">The sequence shown here is derived from an EMBL/GenBank/DDBJ whole genome shotgun (WGS) entry which is preliminary data.</text>
</comment>
<protein>
    <recommendedName>
        <fullName evidence="4">Prepilin-type N-terminal cleavage/methylation domain-containing protein</fullName>
    </recommendedName>
</protein>
<accession>A0ABP4JRE3</accession>
<sequence length="225" mass="24101">MSRRSLRASERGFTLVELLVTISLFAVVMTLLTMMVVTLTHTFTRQETQQDNSNEAALGMQRVGQVIRAGGVVSRGTQTLQAFAAGSRTSVSMHAYLDADSTPLAPTRVTIERSAAGELIETRIEGRVAGGVWVFDRPPSRRQVIARDVAAPGASVDGATVPALFRYQLSNRTWVDRALTSAELADVVAVEVAISVQTNVSGGAPATRMLRTFGLPNLTATREVG</sequence>
<feature type="transmembrane region" description="Helical" evidence="1">
    <location>
        <begin position="12"/>
        <end position="37"/>
    </location>
</feature>
<keyword evidence="1" id="KW-1133">Transmembrane helix</keyword>
<keyword evidence="1" id="KW-0472">Membrane</keyword>
<evidence type="ECO:0000256" key="1">
    <source>
        <dbReference type="SAM" id="Phobius"/>
    </source>
</evidence>
<dbReference type="Pfam" id="PF07963">
    <property type="entry name" value="N_methyl"/>
    <property type="match status" value="1"/>
</dbReference>
<dbReference type="Proteomes" id="UP001501266">
    <property type="component" value="Unassembled WGS sequence"/>
</dbReference>
<dbReference type="InterPro" id="IPR012902">
    <property type="entry name" value="N_methyl_site"/>
</dbReference>